<dbReference type="Pfam" id="PF00989">
    <property type="entry name" value="PAS"/>
    <property type="match status" value="3"/>
</dbReference>
<dbReference type="PROSITE" id="PS50109">
    <property type="entry name" value="HIS_KIN"/>
    <property type="match status" value="1"/>
</dbReference>
<feature type="domain" description="PAS" evidence="3">
    <location>
        <begin position="946"/>
        <end position="999"/>
    </location>
</feature>
<dbReference type="RefSeq" id="WP_343778773.1">
    <property type="nucleotide sequence ID" value="NZ_BAAADQ010000010.1"/>
</dbReference>
<dbReference type="InterPro" id="IPR003018">
    <property type="entry name" value="GAF"/>
</dbReference>
<feature type="domain" description="PAS" evidence="3">
    <location>
        <begin position="1467"/>
        <end position="1537"/>
    </location>
</feature>
<feature type="domain" description="PAC" evidence="4">
    <location>
        <begin position="879"/>
        <end position="931"/>
    </location>
</feature>
<dbReference type="EMBL" id="BAAADQ010000010">
    <property type="protein sequence ID" value="GAA0545128.1"/>
    <property type="molecule type" value="Genomic_DNA"/>
</dbReference>
<dbReference type="PROSITE" id="PS50113">
    <property type="entry name" value="PAC"/>
    <property type="match status" value="5"/>
</dbReference>
<evidence type="ECO:0000313" key="8">
    <source>
        <dbReference type="Proteomes" id="UP001567571"/>
    </source>
</evidence>
<feature type="domain" description="PAS" evidence="3">
    <location>
        <begin position="803"/>
        <end position="876"/>
    </location>
</feature>
<dbReference type="SMART" id="SM00091">
    <property type="entry name" value="PAS"/>
    <property type="match status" value="11"/>
</dbReference>
<feature type="compositionally biased region" description="Polar residues" evidence="1">
    <location>
        <begin position="145"/>
        <end position="158"/>
    </location>
</feature>
<feature type="region of interest" description="Disordered" evidence="1">
    <location>
        <begin position="143"/>
        <end position="168"/>
    </location>
</feature>
<dbReference type="SUPFAM" id="SSF55874">
    <property type="entry name" value="ATPase domain of HSP90 chaperone/DNA topoisomerase II/histidine kinase"/>
    <property type="match status" value="1"/>
</dbReference>
<reference evidence="5" key="1">
    <citation type="journal article" date="2014" name="Int. J. Syst. Evol. Microbiol.">
        <title>Complete genome sequence of Corynebacterium casei LMG S-19264T (=DSM 44701T), isolated from a smear-ripened cheese.</title>
        <authorList>
            <consortium name="US DOE Joint Genome Institute (JGI-PGF)"/>
            <person name="Walter F."/>
            <person name="Albersmeier A."/>
            <person name="Kalinowski J."/>
            <person name="Ruckert C."/>
        </authorList>
    </citation>
    <scope>NUCLEOTIDE SEQUENCE</scope>
    <source>
        <strain evidence="5">JCM 14265</strain>
    </source>
</reference>
<feature type="domain" description="PAC" evidence="4">
    <location>
        <begin position="1421"/>
        <end position="1473"/>
    </location>
</feature>
<dbReference type="Pfam" id="PF02518">
    <property type="entry name" value="HATPase_c"/>
    <property type="match status" value="1"/>
</dbReference>
<feature type="domain" description="PAS" evidence="3">
    <location>
        <begin position="1346"/>
        <end position="1401"/>
    </location>
</feature>
<protein>
    <submittedName>
        <fullName evidence="6">PAS domain S-box protein</fullName>
    </submittedName>
</protein>
<evidence type="ECO:0000313" key="5">
    <source>
        <dbReference type="EMBL" id="GAA0545128.1"/>
    </source>
</evidence>
<proteinExistence type="predicted"/>
<dbReference type="PRINTS" id="PR00344">
    <property type="entry name" value="BCTRLSENSOR"/>
</dbReference>
<feature type="domain" description="Histidine kinase" evidence="2">
    <location>
        <begin position="1717"/>
        <end position="1920"/>
    </location>
</feature>
<gene>
    <name evidence="6" type="ORF">ABNG02_05610</name>
    <name evidence="5" type="ORF">GCM10008994_20110</name>
</gene>
<dbReference type="InterPro" id="IPR013655">
    <property type="entry name" value="PAS_fold_3"/>
</dbReference>
<dbReference type="SMART" id="SM00065">
    <property type="entry name" value="GAF"/>
    <property type="match status" value="2"/>
</dbReference>
<dbReference type="GO" id="GO:0006355">
    <property type="term" value="P:regulation of DNA-templated transcription"/>
    <property type="evidence" value="ECO:0007669"/>
    <property type="project" value="InterPro"/>
</dbReference>
<evidence type="ECO:0000313" key="6">
    <source>
        <dbReference type="EMBL" id="MEZ3166800.1"/>
    </source>
</evidence>
<dbReference type="SUPFAM" id="SSF55785">
    <property type="entry name" value="PYP-like sensor domain (PAS domain)"/>
    <property type="match status" value="11"/>
</dbReference>
<dbReference type="Pfam" id="PF08447">
    <property type="entry name" value="PAS_3"/>
    <property type="match status" value="1"/>
</dbReference>
<dbReference type="Pfam" id="PF13426">
    <property type="entry name" value="PAS_9"/>
    <property type="match status" value="5"/>
</dbReference>
<keyword evidence="8" id="KW-1185">Reference proteome</keyword>
<dbReference type="Proteomes" id="UP001501425">
    <property type="component" value="Unassembled WGS sequence"/>
</dbReference>
<feature type="domain" description="PAC" evidence="4">
    <location>
        <begin position="1655"/>
        <end position="1713"/>
    </location>
</feature>
<reference evidence="5" key="2">
    <citation type="submission" date="2023-12" db="EMBL/GenBank/DDBJ databases">
        <authorList>
            <person name="Sun Q."/>
            <person name="Inoue M."/>
        </authorList>
    </citation>
    <scope>NUCLEOTIDE SEQUENCE</scope>
    <source>
        <strain evidence="5">JCM 14265</strain>
    </source>
</reference>
<dbReference type="Gene3D" id="3.30.450.20">
    <property type="entry name" value="PAS domain"/>
    <property type="match status" value="11"/>
</dbReference>
<dbReference type="PROSITE" id="PS50112">
    <property type="entry name" value="PAS"/>
    <property type="match status" value="7"/>
</dbReference>
<dbReference type="SMART" id="SM00086">
    <property type="entry name" value="PAC"/>
    <property type="match status" value="10"/>
</dbReference>
<organism evidence="5 7">
    <name type="scientific">Halorubrum ejinorense</name>
    <dbReference type="NCBI Taxonomy" id="425309"/>
    <lineage>
        <taxon>Archaea</taxon>
        <taxon>Methanobacteriati</taxon>
        <taxon>Methanobacteriota</taxon>
        <taxon>Stenosarchaea group</taxon>
        <taxon>Halobacteria</taxon>
        <taxon>Halobacteriales</taxon>
        <taxon>Haloferacaceae</taxon>
        <taxon>Halorubrum</taxon>
    </lineage>
</organism>
<dbReference type="InterPro" id="IPR013767">
    <property type="entry name" value="PAS_fold"/>
</dbReference>
<accession>A0AAV3ST94</accession>
<dbReference type="CDD" id="cd00075">
    <property type="entry name" value="HATPase"/>
    <property type="match status" value="1"/>
</dbReference>
<name>A0AAV3ST94_9EURY</name>
<evidence type="ECO:0000313" key="7">
    <source>
        <dbReference type="Proteomes" id="UP001501425"/>
    </source>
</evidence>
<dbReference type="Pfam" id="PF01590">
    <property type="entry name" value="GAF"/>
    <property type="match status" value="1"/>
</dbReference>
<dbReference type="InterPro" id="IPR000700">
    <property type="entry name" value="PAS-assoc_C"/>
</dbReference>
<dbReference type="Gene3D" id="3.30.450.40">
    <property type="match status" value="2"/>
</dbReference>
<dbReference type="NCBIfam" id="TIGR00229">
    <property type="entry name" value="sensory_box"/>
    <property type="match status" value="11"/>
</dbReference>
<feature type="compositionally biased region" description="Basic and acidic residues" evidence="1">
    <location>
        <begin position="159"/>
        <end position="168"/>
    </location>
</feature>
<dbReference type="InterPro" id="IPR035965">
    <property type="entry name" value="PAS-like_dom_sf"/>
</dbReference>
<feature type="domain" description="PAC" evidence="4">
    <location>
        <begin position="404"/>
        <end position="454"/>
    </location>
</feature>
<dbReference type="InterPro" id="IPR003594">
    <property type="entry name" value="HATPase_dom"/>
</dbReference>
<dbReference type="Gene3D" id="3.30.565.10">
    <property type="entry name" value="Histidine kinase-like ATPase, C-terminal domain"/>
    <property type="match status" value="1"/>
</dbReference>
<sequence length="1932" mass="215518">MLRVGITEPEGFDDAETATIEGIAANLRTALARIEGRRSTSDSCDLARALFDQSNEPAFVSDTDGTLVAVNRAAVELTGRDRDALLTNGLPDIAVETATGPVREHLERTVSGTPKTIVTSLEHARGGAFRVELTSRPIDVDGSTYVRTTAHGPSSKPQLSRERPADPIGHDTAALRQLNELTVNAGEFDETIGRLLSLGCETFGLDTGILSRVDGGDYEVDVVVDETGSHEAGTVYDLTDTMCDATLAGEVTGTLAFADVADSDHQDNPAAGSVSAYIAAPVVANGDTYGTVNFSMGKPRSAAFRPEEREFVKLIAQHIGTEIERRRRFAELERYETILEAVDDPVYALDTDGRFTFVNTAAEREFGYDEDVIGNHPTVGMDDSDVERMEAQIESLLTTGDRSATTEFELETADGDHKTVENRLALIGDEEFRGTAGVLRDITDRKERRRQLESFQRAIDEAADGIAILDGSEYTYVDQTHVEMYGFEAKDQLLGNTWRKLYAADEVERLEAEAFPALEADGYWRGMVTGSRPDGSTFPAELSLTIIGDGRLVCTVRDETERRARERELESFQQAVESARDGVAILDGGEYTYVDRTHVEMYGFESKERLIGQTWRELYDDDEVERLEAEAFPALEADGYWRGMVTGCRPDGSRFPAELSLTAIDDGRLVCTVRDETEQQARKRELEGRSAAIEAAKDGVAILNEDAEYTYANRAHADMYGYDGSAAFVGDSWEKCYEGPECDRLTSEALSSLTETGGWRGEAVGLRKDGTTFPQDLSLARLDDGRIVCVVRDVTERRARERELKLKERAMDEATVGIQITDATQDGNPLVYVNDGFERMTGYGRADAIGRNPRFLQGEDSDPEQVARLREAINSEEPISLELQNYREDGTPYWTRVSVAPVTDEDGVVTNYVGIQQDVTDRKEHTRWLRQFLNEGPLLFVETREVDGKAVIDSCNDQLLNRLGYDREEVEGSPLASIYTSDSASKLREEGYGRALDGEFGVSERELVGSDGKSVYALLRAVPRRDETSGTNALFVDISKRRERERQTETRVDLLERIYEVTTDPQTSFEEKIDGLLNAGQDHLDLPYGFLTRIDTGEESTASTQRIVEGVGPHELLQSGESRPLSESYCRLTIENDGATGLVNAAESELVDDAAYDTFGLETYVGGKVKVNDRVYGTLCFASSEQRERPFDEFERSLVSLLGQWAGYEIERRDAREELRQQQERLELTLSGTQTGIADWDLTDGTVQWNETLVDMIGQDIETFEEFEALVHPEDRQRVERELERMLETGEPWIGDLRLRRTDDTYLWQGVRAVPRYDDAGNPVRVLTVATDITDRKERQQQLEREREQFKLLVESIDEYAFVIVDGDGVIQTWNTGASGLFGYDSETAVGMSMGRLYPESDRDSELPDRLLQQARIAGESAHEGWQARADGSEFYADVRYAPLETDDGGFHGYAMVVHDMTDPRRQQRRTERFVEESTDVVTIVDTDGTVEYASGSADRVLGYDRDDLVGTNLFDYLHPESREDAMETFFDGVDDPGADIQAEWRIESGDGAWLNVESQCRNMLEDDAIGGMLLYLRDVTENRKRARRYESIFNQTFQFTGLLEPDGTIVEANDAALAFGEFDRSDIVGTPFQEVDWWSHSDTVRTRVRDAIRRAASGEFVRYETDVRGGNGLATIDFSVKPVTNEDGEVSLLVVEGRDVTARNQHKRHLEVMQRVMRHNMRNDLTKLRGWTELIAEETDADKRAEQFEITERILDKWVAMTEKMKQIRSVLDSRQGREPKREVGALVEAAVAPVREEYAAATVATDVPDDGPPVPVELLDAVRELVENAAKASSEAAIEVRVDHSADGWTEVLVRDDGPGMPDMEASVLETGEESQLNHGQGLGLWMVRMIVTQAGGDASVESTRDGTEVCLRLPERQTMESERSGRTVE</sequence>
<dbReference type="SUPFAM" id="SSF55781">
    <property type="entry name" value="GAF domain-like"/>
    <property type="match status" value="2"/>
</dbReference>
<dbReference type="InterPro" id="IPR013656">
    <property type="entry name" value="PAS_4"/>
</dbReference>
<dbReference type="EMBL" id="JBEDNW010000002">
    <property type="protein sequence ID" value="MEZ3166800.1"/>
    <property type="molecule type" value="Genomic_DNA"/>
</dbReference>
<dbReference type="InterPro" id="IPR001610">
    <property type="entry name" value="PAC"/>
</dbReference>
<evidence type="ECO:0000256" key="1">
    <source>
        <dbReference type="SAM" id="MobiDB-lite"/>
    </source>
</evidence>
<dbReference type="InterPro" id="IPR036890">
    <property type="entry name" value="HATPase_C_sf"/>
</dbReference>
<dbReference type="SMART" id="SM00387">
    <property type="entry name" value="HATPase_c"/>
    <property type="match status" value="1"/>
</dbReference>
<dbReference type="Pfam" id="PF08448">
    <property type="entry name" value="PAS_4"/>
    <property type="match status" value="2"/>
</dbReference>
<evidence type="ECO:0000259" key="2">
    <source>
        <dbReference type="PROSITE" id="PS50109"/>
    </source>
</evidence>
<dbReference type="PANTHER" id="PTHR44757:SF2">
    <property type="entry name" value="BIOFILM ARCHITECTURE MAINTENANCE PROTEIN MBAA"/>
    <property type="match status" value="1"/>
</dbReference>
<dbReference type="InterPro" id="IPR004358">
    <property type="entry name" value="Sig_transdc_His_kin-like_C"/>
</dbReference>
<dbReference type="InterPro" id="IPR000014">
    <property type="entry name" value="PAS"/>
</dbReference>
<dbReference type="Proteomes" id="UP001567571">
    <property type="component" value="Unassembled WGS sequence"/>
</dbReference>
<feature type="domain" description="PAC" evidence="4">
    <location>
        <begin position="1293"/>
        <end position="1345"/>
    </location>
</feature>
<dbReference type="PANTHER" id="PTHR44757">
    <property type="entry name" value="DIGUANYLATE CYCLASE DGCP"/>
    <property type="match status" value="1"/>
</dbReference>
<dbReference type="InterPro" id="IPR005467">
    <property type="entry name" value="His_kinase_dom"/>
</dbReference>
<dbReference type="InterPro" id="IPR029016">
    <property type="entry name" value="GAF-like_dom_sf"/>
</dbReference>
<feature type="domain" description="PAS" evidence="3">
    <location>
        <begin position="43"/>
        <end position="113"/>
    </location>
</feature>
<comment type="caution">
    <text evidence="5">The sequence shown here is derived from an EMBL/GenBank/DDBJ whole genome shotgun (WGS) entry which is preliminary data.</text>
</comment>
<dbReference type="InterPro" id="IPR052155">
    <property type="entry name" value="Biofilm_reg_signaling"/>
</dbReference>
<dbReference type="CDD" id="cd00130">
    <property type="entry name" value="PAS"/>
    <property type="match status" value="9"/>
</dbReference>
<reference evidence="6 8" key="3">
    <citation type="submission" date="2024-06" db="EMBL/GenBank/DDBJ databases">
        <title>Halorubrum miltondacostae sp. nov., a potential PHA producer isolated from an inland solar saltern in Rio Maior, Portugal.</title>
        <authorList>
            <person name="Albuquerque L."/>
            <person name="Viver T."/>
            <person name="Barroso C."/>
            <person name="Claudino R."/>
            <person name="Galvan M."/>
            <person name="Simoes G."/>
            <person name="Lobo Da Cunha A."/>
            <person name="Egas C."/>
        </authorList>
    </citation>
    <scope>NUCLEOTIDE SEQUENCE [LARGE SCALE GENOMIC DNA]</scope>
    <source>
        <strain evidence="6 8">DSM 18646</strain>
    </source>
</reference>
<evidence type="ECO:0000259" key="3">
    <source>
        <dbReference type="PROSITE" id="PS50112"/>
    </source>
</evidence>
<dbReference type="GO" id="GO:0016772">
    <property type="term" value="F:transferase activity, transferring phosphorus-containing groups"/>
    <property type="evidence" value="ECO:0007669"/>
    <property type="project" value="InterPro"/>
</dbReference>
<feature type="domain" description="PAS" evidence="3">
    <location>
        <begin position="331"/>
        <end position="400"/>
    </location>
</feature>
<evidence type="ECO:0000259" key="4">
    <source>
        <dbReference type="PROSITE" id="PS50113"/>
    </source>
</evidence>
<feature type="domain" description="PAS" evidence="3">
    <location>
        <begin position="1255"/>
        <end position="1290"/>
    </location>
</feature>